<dbReference type="InParanoid" id="F2TXX3"/>
<dbReference type="SUPFAM" id="SSF52047">
    <property type="entry name" value="RNI-like"/>
    <property type="match status" value="1"/>
</dbReference>
<dbReference type="Gene3D" id="3.80.10.10">
    <property type="entry name" value="Ribonuclease Inhibitor"/>
    <property type="match status" value="1"/>
</dbReference>
<evidence type="ECO:0000313" key="1">
    <source>
        <dbReference type="EMBL" id="EGD76232.1"/>
    </source>
</evidence>
<evidence type="ECO:0000313" key="2">
    <source>
        <dbReference type="Proteomes" id="UP000007799"/>
    </source>
</evidence>
<dbReference type="RefSeq" id="XP_004998407.1">
    <property type="nucleotide sequence ID" value="XM_004998350.1"/>
</dbReference>
<sequence>MEELGLTQWTLIVQQLFTVPRYAEPPKSQPSNRRRVVDKYLPYHKQNALALIRLMCTCHKMYRELPYALPVWCLQDAFDAPGVAWITNKKVLKDWKAWCEDRFIAYARLGVLWRANCHYLRLKQHTQAFHTKFSRYARLCFNLHQDMITWVRGVGAAGDVAAHNPQALDAARYQPARLTPAVVYLMQFRYASEGDWDSVLELLRELGNPRLEQAHIRTIIPTDVIALSGACHVFLTSEKPVEQVQLRGVDHFTWTILHRQPSITGSLGSVKSVTIRELERRMVPLEIGALANVPTVSVKCGQLEDFAPLQAAKELSLAWTCLVPLTQFANVQRLTLNHVSVSMLHARAFTFNGTHLVMKQLQGFHGPVNLPRASTIVIDDCDALTQVVCSSKRIHLLRVSQCRELSTLSLVGVEHVSDVCITDSALKDFTFLGTALGSLTLQRCPSLTSLQLPRLKYINNIALAFCNTLLMAVIRASTAMQTLAVGVCNDLRGLHIDVPGADAILVDECMGIEQLSFQGKTLKKLRVDSSPELVALLLDAVQDLRELVLWDCSALTSIACRSPNITSLSLARCPVLASVSMPMFEGNECADFTDLDAAARLAQSKRRFKKLFIIACPMLPPRLPLFEKAENFGSSLPLPAPMLRELIQRVTLLNLNAAASKHIGTVLHDIPAGADIQLYDVDASDIRGFSLPASIKSVVVLVSDEFDVAPLKNVAQVVVKGQTNDAALVGLDNLKAVGTLHISKCALKQGELHSACAKQSITLEDCTGAVVARGAQQVLIRGPRMPRTSLGDIAGDLSLWTVSGPLKLEFTRNVRKCSITSCTLEDFHALAGVRVLELTKCTFDSVGTLPYFESLSTSQCVRSDQTEWSNVVLHQFRPRDAQSRLVPDVHLQHFGGGFRW</sequence>
<keyword evidence="2" id="KW-1185">Reference proteome</keyword>
<accession>F2TXX3</accession>
<gene>
    <name evidence="1" type="ORF">PTSG_00934</name>
</gene>
<name>F2TXX3_SALR5</name>
<dbReference type="AlphaFoldDB" id="F2TXX3"/>
<dbReference type="OrthoDB" id="550575at2759"/>
<dbReference type="STRING" id="946362.F2TXX3"/>
<protein>
    <submittedName>
        <fullName evidence="1">Uncharacterized protein</fullName>
    </submittedName>
</protein>
<dbReference type="KEGG" id="sre:PTSG_00934"/>
<reference evidence="1" key="1">
    <citation type="submission" date="2009-08" db="EMBL/GenBank/DDBJ databases">
        <title>Annotation of Salpingoeca rosetta.</title>
        <authorList>
            <consortium name="The Broad Institute Genome Sequencing Platform"/>
            <person name="Russ C."/>
            <person name="Cuomo C."/>
            <person name="Burger G."/>
            <person name="Gray M.W."/>
            <person name="Holland P.W.H."/>
            <person name="King N."/>
            <person name="Lang F.B.F."/>
            <person name="Roger A.J."/>
            <person name="Ruiz-Trillo I."/>
            <person name="Young S.K."/>
            <person name="Zeng Q."/>
            <person name="Gargeya S."/>
            <person name="Alvarado L."/>
            <person name="Berlin A."/>
            <person name="Chapman S.B."/>
            <person name="Chen Z."/>
            <person name="Freedman E."/>
            <person name="Gellesch M."/>
            <person name="Goldberg J."/>
            <person name="Griggs A."/>
            <person name="Gujja S."/>
            <person name="Heilman E."/>
            <person name="Heiman D."/>
            <person name="Howarth C."/>
            <person name="Mehta T."/>
            <person name="Neiman D."/>
            <person name="Pearson M."/>
            <person name="Roberts A."/>
            <person name="Saif S."/>
            <person name="Shea T."/>
            <person name="Shenoy N."/>
            <person name="Sisk P."/>
            <person name="Stolte C."/>
            <person name="Sykes S."/>
            <person name="White J."/>
            <person name="Yandava C."/>
            <person name="Haas B."/>
            <person name="Nusbaum C."/>
            <person name="Birren B."/>
        </authorList>
    </citation>
    <scope>NUCLEOTIDE SEQUENCE [LARGE SCALE GENOMIC DNA]</scope>
    <source>
        <strain evidence="1">ATCC 50818</strain>
    </source>
</reference>
<dbReference type="EMBL" id="GL832956">
    <property type="protein sequence ID" value="EGD76232.1"/>
    <property type="molecule type" value="Genomic_DNA"/>
</dbReference>
<dbReference type="Proteomes" id="UP000007799">
    <property type="component" value="Unassembled WGS sequence"/>
</dbReference>
<proteinExistence type="predicted"/>
<organism evidence="2">
    <name type="scientific">Salpingoeca rosetta (strain ATCC 50818 / BSB-021)</name>
    <dbReference type="NCBI Taxonomy" id="946362"/>
    <lineage>
        <taxon>Eukaryota</taxon>
        <taxon>Choanoflagellata</taxon>
        <taxon>Craspedida</taxon>
        <taxon>Salpingoecidae</taxon>
        <taxon>Salpingoeca</taxon>
    </lineage>
</organism>
<dbReference type="GeneID" id="16079001"/>
<dbReference type="InterPro" id="IPR032675">
    <property type="entry name" value="LRR_dom_sf"/>
</dbReference>